<keyword evidence="2" id="KW-0326">Glycosidase</keyword>
<comment type="caution">
    <text evidence="2">The sequence shown here is derived from an EMBL/GenBank/DDBJ whole genome shotgun (WGS) entry which is preliminary data.</text>
</comment>
<proteinExistence type="predicted"/>
<protein>
    <submittedName>
        <fullName evidence="2">Phosphodiester glycosidase family protein</fullName>
    </submittedName>
</protein>
<dbReference type="GO" id="GO:0016798">
    <property type="term" value="F:hydrolase activity, acting on glycosyl bonds"/>
    <property type="evidence" value="ECO:0007669"/>
    <property type="project" value="UniProtKB-KW"/>
</dbReference>
<name>A0A9D9HCB6_9BACT</name>
<evidence type="ECO:0000313" key="3">
    <source>
        <dbReference type="Proteomes" id="UP000823619"/>
    </source>
</evidence>
<dbReference type="Pfam" id="PF09992">
    <property type="entry name" value="NAGPA"/>
    <property type="match status" value="1"/>
</dbReference>
<organism evidence="2 3">
    <name type="scientific">Candidatus Cryptobacteroides merdavium</name>
    <dbReference type="NCBI Taxonomy" id="2840769"/>
    <lineage>
        <taxon>Bacteria</taxon>
        <taxon>Pseudomonadati</taxon>
        <taxon>Bacteroidota</taxon>
        <taxon>Bacteroidia</taxon>
        <taxon>Bacteroidales</taxon>
        <taxon>Candidatus Cryptobacteroides</taxon>
    </lineage>
</organism>
<reference evidence="2" key="2">
    <citation type="journal article" date="2021" name="PeerJ">
        <title>Extensive microbial diversity within the chicken gut microbiome revealed by metagenomics and culture.</title>
        <authorList>
            <person name="Gilroy R."/>
            <person name="Ravi A."/>
            <person name="Getino M."/>
            <person name="Pursley I."/>
            <person name="Horton D.L."/>
            <person name="Alikhan N.F."/>
            <person name="Baker D."/>
            <person name="Gharbi K."/>
            <person name="Hall N."/>
            <person name="Watson M."/>
            <person name="Adriaenssens E.M."/>
            <person name="Foster-Nyarko E."/>
            <person name="Jarju S."/>
            <person name="Secka A."/>
            <person name="Antonio M."/>
            <person name="Oren A."/>
            <person name="Chaudhuri R.R."/>
            <person name="La Ragione R."/>
            <person name="Hildebrand F."/>
            <person name="Pallen M.J."/>
        </authorList>
    </citation>
    <scope>NUCLEOTIDE SEQUENCE</scope>
    <source>
        <strain evidence="2">D5-748</strain>
    </source>
</reference>
<evidence type="ECO:0000259" key="1">
    <source>
        <dbReference type="Pfam" id="PF09992"/>
    </source>
</evidence>
<keyword evidence="2" id="KW-0378">Hydrolase</keyword>
<accession>A0A9D9HCB6</accession>
<dbReference type="InterPro" id="IPR018711">
    <property type="entry name" value="NAGPA"/>
</dbReference>
<dbReference type="Proteomes" id="UP000823619">
    <property type="component" value="Unassembled WGS sequence"/>
</dbReference>
<reference evidence="2" key="1">
    <citation type="submission" date="2020-10" db="EMBL/GenBank/DDBJ databases">
        <authorList>
            <person name="Gilroy R."/>
        </authorList>
    </citation>
    <scope>NUCLEOTIDE SEQUENCE</scope>
    <source>
        <strain evidence="2">D5-748</strain>
    </source>
</reference>
<dbReference type="PROSITE" id="PS51257">
    <property type="entry name" value="PROKAR_LIPOPROTEIN"/>
    <property type="match status" value="1"/>
</dbReference>
<dbReference type="PANTHER" id="PTHR40446:SF2">
    <property type="entry name" value="N-ACETYLGLUCOSAMINE-1-PHOSPHODIESTER ALPHA-N-ACETYLGLUCOSAMINIDASE"/>
    <property type="match status" value="1"/>
</dbReference>
<dbReference type="PANTHER" id="PTHR40446">
    <property type="entry name" value="N-ACETYLGLUCOSAMINE-1-PHOSPHODIESTER ALPHA-N-ACETYLGLUCOSAMINIDASE"/>
    <property type="match status" value="1"/>
</dbReference>
<gene>
    <name evidence="2" type="ORF">IAC23_08250</name>
</gene>
<feature type="domain" description="Phosphodiester glycosidase" evidence="1">
    <location>
        <begin position="127"/>
        <end position="308"/>
    </location>
</feature>
<dbReference type="EMBL" id="JADIMO010000101">
    <property type="protein sequence ID" value="MBO8445664.1"/>
    <property type="molecule type" value="Genomic_DNA"/>
</dbReference>
<evidence type="ECO:0000313" key="2">
    <source>
        <dbReference type="EMBL" id="MBO8445664.1"/>
    </source>
</evidence>
<sequence>MKGKIILTALASVLLAGLVSCEKEQADVHYVPTTPIGRLLLDECPEVARIFRDTTFLITVGVEETDLHIQTNDGYVNQVYIIRVDTNVPGVRMAVSMPNNSNNISGGWNRQTLTDMATRMDAPGARVAAMINGDFWQMSAPINPRGPVHRGGVIVWDQWDYDEALSQQALSFVGVLDDGSMIIAERSRYEEYKNRLRECTGSGVMMLSNGVWQGTAYNARDPRSSIGYTDDGIVYLLVCDGRKTFGAAGMTYKEMGYIFQTLGCSGAANLDGGGSAQMLIRHPIADVYQIRNSPSDGSERPVINGWTVIVREP</sequence>
<dbReference type="AlphaFoldDB" id="A0A9D9HCB6"/>